<dbReference type="Gene3D" id="2.60.40.3940">
    <property type="match status" value="1"/>
</dbReference>
<comment type="caution">
    <text evidence="2">The sequence shown here is derived from an EMBL/GenBank/DDBJ whole genome shotgun (WGS) entry which is preliminary data.</text>
</comment>
<name>A0A103RHK6_9BURK</name>
<gene>
    <name evidence="2" type="ORF">WJ33_24205</name>
</gene>
<reference evidence="2 3" key="1">
    <citation type="submission" date="2015-11" db="EMBL/GenBank/DDBJ databases">
        <title>Expanding the genomic diversity of Burkholderia species for the development of highly accurate diagnostics.</title>
        <authorList>
            <person name="Sahl J."/>
            <person name="Keim P."/>
            <person name="Wagner D."/>
        </authorList>
    </citation>
    <scope>NUCLEOTIDE SEQUENCE [LARGE SCALE GENOMIC DNA]</scope>
    <source>
        <strain evidence="2 3">MSMB2036</strain>
    </source>
</reference>
<dbReference type="Proteomes" id="UP000064029">
    <property type="component" value="Unassembled WGS sequence"/>
</dbReference>
<accession>A0A103RHK6</accession>
<dbReference type="OrthoDB" id="8613813at2"/>
<sequence length="353" mass="36139">MSNLIEVDRWENGIYQLETSDPVIGGPDGIDNLQAKQLANRTQFLKRSLEAGQSNLEAHANAVDPHPQYATKADLAQRLAELVGQSPAALDTLRELADALGNDPNFATTVTNELAKKAAIESPVFTGAPKAPTPVQFDNGTKLATMAALMRDRFGFSGFMYYNGSAALPPAVLGSVIDCAVGAGPYTLMLPALAASMAGSAIKFVSYSPSAVTISTGSAVKIWLGVNGGNSGTAITLQNGDSATLITDGYGWFVIDGSVLLPATALFGSSLAPSGYQKLPGGLIIQWGAIGNVTTSATTANFPLAFQLAVYSVSLTATSNSAVAATLVSASTTAISAVVSSGNVAVGYVAIGK</sequence>
<proteinExistence type="predicted"/>
<dbReference type="EMBL" id="LOXM01000118">
    <property type="protein sequence ID" value="KVG67961.1"/>
    <property type="molecule type" value="Genomic_DNA"/>
</dbReference>
<protein>
    <recommendedName>
        <fullName evidence="1">Putative tail fiber protein gp53-like C-terminal domain-containing protein</fullName>
    </recommendedName>
</protein>
<dbReference type="InterPro" id="IPR054075">
    <property type="entry name" value="Gp53-like_C"/>
</dbReference>
<dbReference type="AlphaFoldDB" id="A0A103RHK6"/>
<dbReference type="Pfam" id="PF21882">
    <property type="entry name" value="Gp53-like_C"/>
    <property type="match status" value="1"/>
</dbReference>
<evidence type="ECO:0000259" key="1">
    <source>
        <dbReference type="Pfam" id="PF21882"/>
    </source>
</evidence>
<evidence type="ECO:0000313" key="3">
    <source>
        <dbReference type="Proteomes" id="UP000064029"/>
    </source>
</evidence>
<dbReference type="RefSeq" id="WP_059751525.1">
    <property type="nucleotide sequence ID" value="NZ_CP013414.1"/>
</dbReference>
<feature type="domain" description="Putative tail fiber protein gp53-like C-terminal" evidence="1">
    <location>
        <begin position="278"/>
        <end position="352"/>
    </location>
</feature>
<organism evidence="2 3">
    <name type="scientific">Burkholderia ubonensis</name>
    <dbReference type="NCBI Taxonomy" id="101571"/>
    <lineage>
        <taxon>Bacteria</taxon>
        <taxon>Pseudomonadati</taxon>
        <taxon>Pseudomonadota</taxon>
        <taxon>Betaproteobacteria</taxon>
        <taxon>Burkholderiales</taxon>
        <taxon>Burkholderiaceae</taxon>
        <taxon>Burkholderia</taxon>
        <taxon>Burkholderia cepacia complex</taxon>
    </lineage>
</organism>
<evidence type="ECO:0000313" key="2">
    <source>
        <dbReference type="EMBL" id="KVG67961.1"/>
    </source>
</evidence>